<dbReference type="OrthoDB" id="292348at2759"/>
<sequence>MLRTVKAQLIIMYFNHLEVIILFIEQKEEESSQDKMLENREGIQRAGLVWTTNYSSAGIFRPQNYFFDFAFQLNNKTLDPRYGHLSVNQVKYYISDEVLEDGTRKRLKKLSPLNFTFCQDDLFNYTNKQELMTLGINEYFCLKDQDYTLQGGYYDEVYEYLEIKLYKCQNKSDNDSCYPIEMIDQYFLDEELTFAFTNTYLDYRNSSTKSKNKLFIDDSFYLEIDSSRNKKANLYVQKQEASYQDDYIQFGQERNEEFFQVQNIQRFDDNYSPQSGVLAAVYIRFDNRYDIYQVKNYAFLEYLGDIGGLYGALSGIGIIFVSFFSQRMYISDILKRIYQVRKSPLKLESEIQRQQRKSDPDNKKLQRRFTLRQYHQYSSQKLKQEQSNTAQQTTVKIDCEAQSQDSIQKKYQQQDKVGNGSYSSIEKSTDEQKQTSMKVLQNEKFNKSDNENQIKYNDKPQRRAPSNSLKMIKIDSAQLRRSKTSAFEDQKFQSVVIDTPKDREQNVAKQLDEKTQLTFKDLEEVILSIIHRTQFKYGIKKMIDYMFRCICLRRKQSLRFDKQNKVHYLFRKGKKKLKKELDIIKLLKSLRKFKLLQQAMLPQKSRVLLSYQRFNLIETDSSSSDSDDDKKQTTTLMESKNPLIRLFMYGKIKKMMQQFLDKNVEPLEFNLVRGVFKRRLKDFSEKMREVEDNLNVYMRNPSQVLVLEQNNSKKYENFGYAIEQQIDLNLRNQTPTENNNKRAGILKKIQGFKTIENHCTDFEISDSEAFSQSEQEEKNEYGVEDIQLNRDYHEEEINNYDSTRGLNYYLQTTEKIIDENSNEVQNSTDDYQKDKKQYQEQNQYLDKKFNESEDSQ</sequence>
<feature type="compositionally biased region" description="Polar residues" evidence="1">
    <location>
        <begin position="410"/>
        <end position="426"/>
    </location>
</feature>
<name>A0A077ZZT5_STYLE</name>
<feature type="region of interest" description="Disordered" evidence="1">
    <location>
        <begin position="819"/>
        <end position="838"/>
    </location>
</feature>
<evidence type="ECO:0000256" key="1">
    <source>
        <dbReference type="SAM" id="MobiDB-lite"/>
    </source>
</evidence>
<feature type="region of interest" description="Disordered" evidence="1">
    <location>
        <begin position="410"/>
        <end position="469"/>
    </location>
</feature>
<dbReference type="InParanoid" id="A0A077ZZT5"/>
<evidence type="ECO:0000313" key="2">
    <source>
        <dbReference type="EMBL" id="CDW74033.1"/>
    </source>
</evidence>
<feature type="compositionally biased region" description="Basic and acidic residues" evidence="1">
    <location>
        <begin position="444"/>
        <end position="461"/>
    </location>
</feature>
<dbReference type="GO" id="GO:0007131">
    <property type="term" value="P:reciprocal meiotic recombination"/>
    <property type="evidence" value="ECO:0007669"/>
    <property type="project" value="TreeGrafter"/>
</dbReference>
<dbReference type="PANTHER" id="PTHR31398">
    <property type="entry name" value="MEIOTIC NUCLEAR DIVISION PROTEIN 1 HOMOLOG"/>
    <property type="match status" value="1"/>
</dbReference>
<dbReference type="GO" id="GO:0005634">
    <property type="term" value="C:nucleus"/>
    <property type="evidence" value="ECO:0007669"/>
    <property type="project" value="TreeGrafter"/>
</dbReference>
<protein>
    <submittedName>
        <fullName evidence="2">Uncharacterized protein</fullName>
    </submittedName>
</protein>
<keyword evidence="3" id="KW-1185">Reference proteome</keyword>
<dbReference type="EMBL" id="CCKQ01002937">
    <property type="protein sequence ID" value="CDW74033.1"/>
    <property type="molecule type" value="Genomic_DNA"/>
</dbReference>
<dbReference type="Proteomes" id="UP000039865">
    <property type="component" value="Unassembled WGS sequence"/>
</dbReference>
<gene>
    <name evidence="2" type="primary">Contig1954.g2117</name>
    <name evidence="2" type="ORF">STYLEM_3025</name>
</gene>
<dbReference type="AlphaFoldDB" id="A0A077ZZT5"/>
<organism evidence="2 3">
    <name type="scientific">Stylonychia lemnae</name>
    <name type="common">Ciliate</name>
    <dbReference type="NCBI Taxonomy" id="5949"/>
    <lineage>
        <taxon>Eukaryota</taxon>
        <taxon>Sar</taxon>
        <taxon>Alveolata</taxon>
        <taxon>Ciliophora</taxon>
        <taxon>Intramacronucleata</taxon>
        <taxon>Spirotrichea</taxon>
        <taxon>Stichotrichia</taxon>
        <taxon>Sporadotrichida</taxon>
        <taxon>Oxytrichidae</taxon>
        <taxon>Stylonychinae</taxon>
        <taxon>Stylonychia</taxon>
    </lineage>
</organism>
<evidence type="ECO:0000313" key="3">
    <source>
        <dbReference type="Proteomes" id="UP000039865"/>
    </source>
</evidence>
<reference evidence="2 3" key="1">
    <citation type="submission" date="2014-06" db="EMBL/GenBank/DDBJ databases">
        <authorList>
            <person name="Swart Estienne"/>
        </authorList>
    </citation>
    <scope>NUCLEOTIDE SEQUENCE [LARGE SCALE GENOMIC DNA]</scope>
    <source>
        <strain evidence="2 3">130c</strain>
    </source>
</reference>
<dbReference type="PANTHER" id="PTHR31398:SF0">
    <property type="entry name" value="MEIOTIC NUCLEAR DIVISION PROTEIN 1 HOMOLOG"/>
    <property type="match status" value="1"/>
</dbReference>
<proteinExistence type="predicted"/>
<accession>A0A077ZZT5</accession>